<keyword evidence="2" id="KW-1185">Reference proteome</keyword>
<name>A0AAV4CZD0_9GAST</name>
<evidence type="ECO:0000313" key="2">
    <source>
        <dbReference type="Proteomes" id="UP000735302"/>
    </source>
</evidence>
<dbReference type="AlphaFoldDB" id="A0AAV4CZD0"/>
<comment type="caution">
    <text evidence="1">The sequence shown here is derived from an EMBL/GenBank/DDBJ whole genome shotgun (WGS) entry which is preliminary data.</text>
</comment>
<dbReference type="Proteomes" id="UP000735302">
    <property type="component" value="Unassembled WGS sequence"/>
</dbReference>
<gene>
    <name evidence="1" type="ORF">PoB_006366800</name>
</gene>
<organism evidence="1 2">
    <name type="scientific">Plakobranchus ocellatus</name>
    <dbReference type="NCBI Taxonomy" id="259542"/>
    <lineage>
        <taxon>Eukaryota</taxon>
        <taxon>Metazoa</taxon>
        <taxon>Spiralia</taxon>
        <taxon>Lophotrochozoa</taxon>
        <taxon>Mollusca</taxon>
        <taxon>Gastropoda</taxon>
        <taxon>Heterobranchia</taxon>
        <taxon>Euthyneura</taxon>
        <taxon>Panpulmonata</taxon>
        <taxon>Sacoglossa</taxon>
        <taxon>Placobranchoidea</taxon>
        <taxon>Plakobranchidae</taxon>
        <taxon>Plakobranchus</taxon>
    </lineage>
</organism>
<reference evidence="1 2" key="1">
    <citation type="journal article" date="2021" name="Elife">
        <title>Chloroplast acquisition without the gene transfer in kleptoplastic sea slugs, Plakobranchus ocellatus.</title>
        <authorList>
            <person name="Maeda T."/>
            <person name="Takahashi S."/>
            <person name="Yoshida T."/>
            <person name="Shimamura S."/>
            <person name="Takaki Y."/>
            <person name="Nagai Y."/>
            <person name="Toyoda A."/>
            <person name="Suzuki Y."/>
            <person name="Arimoto A."/>
            <person name="Ishii H."/>
            <person name="Satoh N."/>
            <person name="Nishiyama T."/>
            <person name="Hasebe M."/>
            <person name="Maruyama T."/>
            <person name="Minagawa J."/>
            <person name="Obokata J."/>
            <person name="Shigenobu S."/>
        </authorList>
    </citation>
    <scope>NUCLEOTIDE SEQUENCE [LARGE SCALE GENOMIC DNA]</scope>
</reference>
<proteinExistence type="predicted"/>
<protein>
    <submittedName>
        <fullName evidence="1">Uncharacterized protein</fullName>
    </submittedName>
</protein>
<sequence>MDRKNLNIQKFAEVLIIGIPSPPLSGDLSFPREDLVGLERGWEEGYTSGGLDFLFDETKAKSMRSWCPKSDRVGVAKPIAKPLHLRTIQGFAPISDGAEKEEEKFHDEMLKAKGYPKS</sequence>
<evidence type="ECO:0000313" key="1">
    <source>
        <dbReference type="EMBL" id="GFO37163.1"/>
    </source>
</evidence>
<accession>A0AAV4CZD0</accession>
<dbReference type="EMBL" id="BLXT01007177">
    <property type="protein sequence ID" value="GFO37163.1"/>
    <property type="molecule type" value="Genomic_DNA"/>
</dbReference>